<dbReference type="OrthoDB" id="184880at2759"/>
<dbReference type="InterPro" id="IPR041698">
    <property type="entry name" value="Methyltransf_25"/>
</dbReference>
<dbReference type="CDD" id="cd02440">
    <property type="entry name" value="AdoMet_MTases"/>
    <property type="match status" value="1"/>
</dbReference>
<dbReference type="AlphaFoldDB" id="A0A5C3M332"/>
<sequence>MAMEFGRVMTFSPSRNLCIITLCIMSNSTVISLHSSLHVNLEENGLQEIDVADSIPISQYPINFSTAEEGRLNLQHKVIKRIFESLVVAPVTFLPQDQVLDSGTGSGIWLLELAREIPESMKMYGMDINTSLFPTKFPSNIEFSVASADKLPSHWTDTFTFVNQRLLMTAISQQQWGNALSEIYRVLSPGGWVQLCEYSIKASLTGALTAKFLSTLQTMHRHRGFDPDLVDHLPAMLSAAGFADVDFQERSTPMGIWAGDVGVEGKECFLKAYRSMKIPIMQEGDAGAFNSEEEYDQYIDNIEKEWDGNPRQRGVFVTFIARKPSN</sequence>
<dbReference type="GO" id="GO:0032259">
    <property type="term" value="P:methylation"/>
    <property type="evidence" value="ECO:0007669"/>
    <property type="project" value="UniProtKB-KW"/>
</dbReference>
<dbReference type="Proteomes" id="UP000308652">
    <property type="component" value="Unassembled WGS sequence"/>
</dbReference>
<reference evidence="2 3" key="1">
    <citation type="journal article" date="2019" name="Nat. Ecol. Evol.">
        <title>Megaphylogeny resolves global patterns of mushroom evolution.</title>
        <authorList>
            <person name="Varga T."/>
            <person name="Krizsan K."/>
            <person name="Foldi C."/>
            <person name="Dima B."/>
            <person name="Sanchez-Garcia M."/>
            <person name="Sanchez-Ramirez S."/>
            <person name="Szollosi G.J."/>
            <person name="Szarkandi J.G."/>
            <person name="Papp V."/>
            <person name="Albert L."/>
            <person name="Andreopoulos W."/>
            <person name="Angelini C."/>
            <person name="Antonin V."/>
            <person name="Barry K.W."/>
            <person name="Bougher N.L."/>
            <person name="Buchanan P."/>
            <person name="Buyck B."/>
            <person name="Bense V."/>
            <person name="Catcheside P."/>
            <person name="Chovatia M."/>
            <person name="Cooper J."/>
            <person name="Damon W."/>
            <person name="Desjardin D."/>
            <person name="Finy P."/>
            <person name="Geml J."/>
            <person name="Haridas S."/>
            <person name="Hughes K."/>
            <person name="Justo A."/>
            <person name="Karasinski D."/>
            <person name="Kautmanova I."/>
            <person name="Kiss B."/>
            <person name="Kocsube S."/>
            <person name="Kotiranta H."/>
            <person name="LaButti K.M."/>
            <person name="Lechner B.E."/>
            <person name="Liimatainen K."/>
            <person name="Lipzen A."/>
            <person name="Lukacs Z."/>
            <person name="Mihaltcheva S."/>
            <person name="Morgado L.N."/>
            <person name="Niskanen T."/>
            <person name="Noordeloos M.E."/>
            <person name="Ohm R.A."/>
            <person name="Ortiz-Santana B."/>
            <person name="Ovrebo C."/>
            <person name="Racz N."/>
            <person name="Riley R."/>
            <person name="Savchenko A."/>
            <person name="Shiryaev A."/>
            <person name="Soop K."/>
            <person name="Spirin V."/>
            <person name="Szebenyi C."/>
            <person name="Tomsovsky M."/>
            <person name="Tulloss R.E."/>
            <person name="Uehling J."/>
            <person name="Grigoriev I.V."/>
            <person name="Vagvolgyi C."/>
            <person name="Papp T."/>
            <person name="Martin F.M."/>
            <person name="Miettinen O."/>
            <person name="Hibbett D.S."/>
            <person name="Nagy L.G."/>
        </authorList>
    </citation>
    <scope>NUCLEOTIDE SEQUENCE [LARGE SCALE GENOMIC DNA]</scope>
    <source>
        <strain evidence="2 3">CBS 166.37</strain>
    </source>
</reference>
<gene>
    <name evidence="2" type="ORF">BDQ12DRAFT_774061</name>
</gene>
<dbReference type="SUPFAM" id="SSF53335">
    <property type="entry name" value="S-adenosyl-L-methionine-dependent methyltransferases"/>
    <property type="match status" value="1"/>
</dbReference>
<evidence type="ECO:0000313" key="2">
    <source>
        <dbReference type="EMBL" id="TFK39814.1"/>
    </source>
</evidence>
<dbReference type="GO" id="GO:0008168">
    <property type="term" value="F:methyltransferase activity"/>
    <property type="evidence" value="ECO:0007669"/>
    <property type="project" value="UniProtKB-KW"/>
</dbReference>
<feature type="domain" description="Methyltransferase" evidence="1">
    <location>
        <begin position="99"/>
        <end position="191"/>
    </location>
</feature>
<dbReference type="STRING" id="68775.A0A5C3M332"/>
<dbReference type="Gene3D" id="3.40.50.150">
    <property type="entry name" value="Vaccinia Virus protein VP39"/>
    <property type="match status" value="1"/>
</dbReference>
<dbReference type="InterPro" id="IPR029063">
    <property type="entry name" value="SAM-dependent_MTases_sf"/>
</dbReference>
<accession>A0A5C3M332</accession>
<dbReference type="PANTHER" id="PTHR43591">
    <property type="entry name" value="METHYLTRANSFERASE"/>
    <property type="match status" value="1"/>
</dbReference>
<keyword evidence="2" id="KW-0808">Transferase</keyword>
<proteinExistence type="predicted"/>
<dbReference type="EMBL" id="ML213598">
    <property type="protein sequence ID" value="TFK39814.1"/>
    <property type="molecule type" value="Genomic_DNA"/>
</dbReference>
<name>A0A5C3M332_9AGAR</name>
<keyword evidence="3" id="KW-1185">Reference proteome</keyword>
<keyword evidence="2" id="KW-0489">Methyltransferase</keyword>
<organism evidence="2 3">
    <name type="scientific">Crucibulum laeve</name>
    <dbReference type="NCBI Taxonomy" id="68775"/>
    <lineage>
        <taxon>Eukaryota</taxon>
        <taxon>Fungi</taxon>
        <taxon>Dikarya</taxon>
        <taxon>Basidiomycota</taxon>
        <taxon>Agaricomycotina</taxon>
        <taxon>Agaricomycetes</taxon>
        <taxon>Agaricomycetidae</taxon>
        <taxon>Agaricales</taxon>
        <taxon>Agaricineae</taxon>
        <taxon>Nidulariaceae</taxon>
        <taxon>Crucibulum</taxon>
    </lineage>
</organism>
<evidence type="ECO:0000259" key="1">
    <source>
        <dbReference type="Pfam" id="PF13649"/>
    </source>
</evidence>
<evidence type="ECO:0000313" key="3">
    <source>
        <dbReference type="Proteomes" id="UP000308652"/>
    </source>
</evidence>
<dbReference type="Pfam" id="PF13649">
    <property type="entry name" value="Methyltransf_25"/>
    <property type="match status" value="1"/>
</dbReference>
<protein>
    <submittedName>
        <fullName evidence="2">S-adenosyl-L-methionine-dependent methyltransferase</fullName>
    </submittedName>
</protein>